<dbReference type="SMART" id="SM01136">
    <property type="entry name" value="DKCLD"/>
    <property type="match status" value="1"/>
</dbReference>
<dbReference type="CDD" id="cd21148">
    <property type="entry name" value="PUA_Cbf5"/>
    <property type="match status" value="1"/>
</dbReference>
<keyword evidence="2 6" id="KW-0413">Isomerase</keyword>
<dbReference type="Pfam" id="PF08068">
    <property type="entry name" value="DKCLD"/>
    <property type="match status" value="1"/>
</dbReference>
<dbReference type="AlphaFoldDB" id="A0A1N6LWF6"/>
<evidence type="ECO:0000259" key="5">
    <source>
        <dbReference type="SMART" id="SM01136"/>
    </source>
</evidence>
<dbReference type="NCBIfam" id="TIGR00451">
    <property type="entry name" value="unchar_dom_2"/>
    <property type="match status" value="1"/>
</dbReference>
<dbReference type="InterPro" id="IPR012960">
    <property type="entry name" value="Dyskerin-like"/>
</dbReference>
<dbReference type="NCBIfam" id="NF003280">
    <property type="entry name" value="PRK04270.1"/>
    <property type="match status" value="1"/>
</dbReference>
<feature type="domain" description="Dyskerin-like" evidence="5">
    <location>
        <begin position="39"/>
        <end position="97"/>
    </location>
</feature>
<feature type="domain" description="PUA" evidence="4">
    <location>
        <begin position="288"/>
        <end position="362"/>
    </location>
</feature>
<reference evidence="6 7" key="1">
    <citation type="journal article" date="2012" name="Nucleic Acids Res.">
        <title>Sequencing of the smallest Apicomplexan genome from the human pathogen Babesia microti.</title>
        <authorList>
            <person name="Cornillot E."/>
            <person name="Hadj-Kaddour K."/>
            <person name="Dassouli A."/>
            <person name="Noel B."/>
            <person name="Ranwez V."/>
            <person name="Vacherie B."/>
            <person name="Augagneur Y."/>
            <person name="Bres V."/>
            <person name="Duclos A."/>
            <person name="Randazzo S."/>
            <person name="Carcy B."/>
            <person name="Debierre-Grockiego F."/>
            <person name="Delbecq S."/>
            <person name="Moubri-Menage K."/>
            <person name="Shams-Eldin H."/>
            <person name="Usmani-Brown S."/>
            <person name="Bringaud F."/>
            <person name="Wincker P."/>
            <person name="Vivares C.P."/>
            <person name="Schwarz R.T."/>
            <person name="Schetters T.P."/>
            <person name="Krause P.J."/>
            <person name="Gorenflot A."/>
            <person name="Berry V."/>
            <person name="Barbe V."/>
            <person name="Ben Mamoun C."/>
        </authorList>
    </citation>
    <scope>NUCLEOTIDE SEQUENCE [LARGE SCALE GENOMIC DNA]</scope>
    <source>
        <strain evidence="6 7">RI</strain>
    </source>
</reference>
<feature type="region of interest" description="Disordered" evidence="3">
    <location>
        <begin position="407"/>
        <end position="440"/>
    </location>
</feature>
<dbReference type="Pfam" id="PF01509">
    <property type="entry name" value="TruB_N"/>
    <property type="match status" value="1"/>
</dbReference>
<dbReference type="GO" id="GO:0031429">
    <property type="term" value="C:box H/ACA snoRNP complex"/>
    <property type="evidence" value="ECO:0007669"/>
    <property type="project" value="TreeGrafter"/>
</dbReference>
<dbReference type="GO" id="GO:0009982">
    <property type="term" value="F:pseudouridine synthase activity"/>
    <property type="evidence" value="ECO:0007669"/>
    <property type="project" value="InterPro"/>
</dbReference>
<comment type="similarity">
    <text evidence="1">Belongs to the pseudouridine synthase TruB family.</text>
</comment>
<proteinExistence type="inferred from homology"/>
<reference evidence="6 7" key="3">
    <citation type="journal article" date="2016" name="Sci. Rep.">
        <title>Genome-wide diversity and gene expression profiling of Babesia microti isolates identify polymorphic genes that mediate host-pathogen interactions.</title>
        <authorList>
            <person name="Silva J.C."/>
            <person name="Cornillot E."/>
            <person name="McCracken C."/>
            <person name="Usmani-Brown S."/>
            <person name="Dwivedi A."/>
            <person name="Ifeonu O.O."/>
            <person name="Crabtree J."/>
            <person name="Gotia H.T."/>
            <person name="Virji A.Z."/>
            <person name="Reynes C."/>
            <person name="Colinge J."/>
            <person name="Kumar V."/>
            <person name="Lawres L."/>
            <person name="Pazzi J.E."/>
            <person name="Pablo J.V."/>
            <person name="Hung C."/>
            <person name="Brancato J."/>
            <person name="Kumari P."/>
            <person name="Orvis J."/>
            <person name="Tretina K."/>
            <person name="Chibucos M."/>
            <person name="Ott S."/>
            <person name="Sadzewicz L."/>
            <person name="Sengamalay N."/>
            <person name="Shetty A.C."/>
            <person name="Su Q."/>
            <person name="Tallon L."/>
            <person name="Fraser C.M."/>
            <person name="Frutos R."/>
            <person name="Molina D.M."/>
            <person name="Krause P.J."/>
            <person name="Ben Mamoun C."/>
        </authorList>
    </citation>
    <scope>NUCLEOTIDE SEQUENCE [LARGE SCALE GENOMIC DNA]</scope>
    <source>
        <strain evidence="6 7">RI</strain>
    </source>
</reference>
<dbReference type="InterPro" id="IPR002501">
    <property type="entry name" value="PsdUridine_synth_N"/>
</dbReference>
<dbReference type="InterPro" id="IPR015947">
    <property type="entry name" value="PUA-like_sf"/>
</dbReference>
<dbReference type="Gene3D" id="3.30.2350.10">
    <property type="entry name" value="Pseudouridine synthase"/>
    <property type="match status" value="1"/>
</dbReference>
<dbReference type="CDD" id="cd02572">
    <property type="entry name" value="PseudoU_synth_hDyskerin"/>
    <property type="match status" value="1"/>
</dbReference>
<dbReference type="GO" id="GO:0003723">
    <property type="term" value="F:RNA binding"/>
    <property type="evidence" value="ECO:0007669"/>
    <property type="project" value="InterPro"/>
</dbReference>
<dbReference type="InterPro" id="IPR004802">
    <property type="entry name" value="tRNA_PsdUridine_synth_B_fam"/>
</dbReference>
<dbReference type="OrthoDB" id="10250002at2759"/>
<accession>A0A1N6LWF6</accession>
<dbReference type="InterPro" id="IPR032819">
    <property type="entry name" value="TruB_C"/>
</dbReference>
<keyword evidence="6" id="KW-0687">Ribonucleoprotein</keyword>
<dbReference type="KEGG" id="bmic:BMR1_01G00825"/>
<dbReference type="InterPro" id="IPR004521">
    <property type="entry name" value="Uncharacterised_CHP00451"/>
</dbReference>
<dbReference type="Gene3D" id="2.30.130.10">
    <property type="entry name" value="PUA domain"/>
    <property type="match status" value="1"/>
</dbReference>
<dbReference type="SMART" id="SM00359">
    <property type="entry name" value="PUA"/>
    <property type="match status" value="1"/>
</dbReference>
<feature type="region of interest" description="Disordered" evidence="3">
    <location>
        <begin position="1"/>
        <end position="21"/>
    </location>
</feature>
<dbReference type="PANTHER" id="PTHR23127:SF0">
    <property type="entry name" value="H_ACA RIBONUCLEOPROTEIN COMPLEX SUBUNIT DKC1"/>
    <property type="match status" value="1"/>
</dbReference>
<dbReference type="GO" id="GO:0031120">
    <property type="term" value="P:snRNA pseudouridine synthesis"/>
    <property type="evidence" value="ECO:0007669"/>
    <property type="project" value="TreeGrafter"/>
</dbReference>
<dbReference type="InterPro" id="IPR002478">
    <property type="entry name" value="PUA"/>
</dbReference>
<dbReference type="SUPFAM" id="SSF88697">
    <property type="entry name" value="PUA domain-like"/>
    <property type="match status" value="1"/>
</dbReference>
<name>A0A1N6LWF6_BABMR</name>
<evidence type="ECO:0000256" key="1">
    <source>
        <dbReference type="ARBA" id="ARBA00008999"/>
    </source>
</evidence>
<evidence type="ECO:0000259" key="4">
    <source>
        <dbReference type="SMART" id="SM00359"/>
    </source>
</evidence>
<evidence type="ECO:0000256" key="2">
    <source>
        <dbReference type="ARBA" id="ARBA00023235"/>
    </source>
</evidence>
<dbReference type="GO" id="GO:1990481">
    <property type="term" value="P:mRNA pseudouridine synthesis"/>
    <property type="evidence" value="ECO:0007669"/>
    <property type="project" value="TreeGrafter"/>
</dbReference>
<dbReference type="Pfam" id="PF16198">
    <property type="entry name" value="TruB_C_2"/>
    <property type="match status" value="1"/>
</dbReference>
<dbReference type="VEuPathDB" id="PiroplasmaDB:BMR1_01G00825"/>
<dbReference type="InterPro" id="IPR020103">
    <property type="entry name" value="PsdUridine_synth_cat_dom_sf"/>
</dbReference>
<dbReference type="SUPFAM" id="SSF55120">
    <property type="entry name" value="Pseudouridine synthase"/>
    <property type="match status" value="1"/>
</dbReference>
<dbReference type="GO" id="GO:0000495">
    <property type="term" value="P:box H/ACA sno(s)RNA 3'-end processing"/>
    <property type="evidence" value="ECO:0007669"/>
    <property type="project" value="TreeGrafter"/>
</dbReference>
<dbReference type="PROSITE" id="PS50890">
    <property type="entry name" value="PUA"/>
    <property type="match status" value="1"/>
</dbReference>
<dbReference type="RefSeq" id="XP_021337319.1">
    <property type="nucleotide sequence ID" value="XM_021481772.1"/>
</dbReference>
<reference evidence="6 7" key="2">
    <citation type="journal article" date="2013" name="PLoS ONE">
        <title>Whole genome mapping and re-organization of the nuclear and mitochondrial genomes of Babesia microti isolates.</title>
        <authorList>
            <person name="Cornillot E."/>
            <person name="Dassouli A."/>
            <person name="Garg A."/>
            <person name="Pachikara N."/>
            <person name="Randazzo S."/>
            <person name="Depoix D."/>
            <person name="Carcy B."/>
            <person name="Delbecq S."/>
            <person name="Frutos R."/>
            <person name="Silva J.C."/>
            <person name="Sutton R."/>
            <person name="Krause P.J."/>
            <person name="Mamoun C.B."/>
        </authorList>
    </citation>
    <scope>NUCLEOTIDE SEQUENCE [LARGE SCALE GENOMIC DNA]</scope>
    <source>
        <strain evidence="6 7">RI</strain>
    </source>
</reference>
<dbReference type="InterPro" id="IPR036974">
    <property type="entry name" value="PUA_sf"/>
</dbReference>
<gene>
    <name evidence="6" type="ORF">BMR1_01G00825</name>
</gene>
<dbReference type="EMBL" id="FO082871">
    <property type="protein sequence ID" value="SIO73211.1"/>
    <property type="molecule type" value="Genomic_DNA"/>
</dbReference>
<protein>
    <submittedName>
        <fullName evidence="6">DKC1, NOLA4, CBF5, H/ACA ribonucleoprotein complex subunit 4</fullName>
        <ecNumber evidence="6">5.4.99.-</ecNumber>
    </submittedName>
</protein>
<evidence type="ECO:0000313" key="7">
    <source>
        <dbReference type="Proteomes" id="UP000002899"/>
    </source>
</evidence>
<dbReference type="GeneID" id="24423240"/>
<sequence>MDDASTQACPTPSTIGPLSPISAPSQLQILPQSNPPPIDTSKWPLLLKNYGRLHVRTGHYTPLPYGSSPLNRPLTEYIKYGFINVDKPSNPSSHEVVAWIKRILKCEKTGHSGTLDPKVTGVLLVCLNRATRLVKSQQSEGKEYVGVVRFHGKVESKNAIEKALETLTGACFQRPPLICAVKRQLRIRTIYETKLLDYDQERDLAAFWIKCEAGTYVRTFCVHLGLLIGVGAHMQELRRIKSGHLSEDDNMVTLHEILDANYIYQKTNDETYLRAIISPLEGLLTKLPRLVVKDSCVNAVCYGAKLMIPGLLRFEDGIELNSTVVMMTTKGEAIALGVAQMPTAVICSVDHGVVALVKRVIMDRDTYPTRWGHGPRATEKKKMILAGLLDSHGRPNAQTPHQWLRSEGFLPPLSSENDESSTSTLQSEKRQRLVGDTDCN</sequence>
<evidence type="ECO:0000313" key="6">
    <source>
        <dbReference type="EMBL" id="SIO73211.1"/>
    </source>
</evidence>
<dbReference type="GO" id="GO:0031118">
    <property type="term" value="P:rRNA pseudouridine synthesis"/>
    <property type="evidence" value="ECO:0007669"/>
    <property type="project" value="TreeGrafter"/>
</dbReference>
<dbReference type="PANTHER" id="PTHR23127">
    <property type="entry name" value="CENTROMERE/MICROTUBULE BINDING PROTEIN CBF5"/>
    <property type="match status" value="1"/>
</dbReference>
<keyword evidence="7" id="KW-1185">Reference proteome</keyword>
<organism evidence="6 7">
    <name type="scientific">Babesia microti (strain RI)</name>
    <dbReference type="NCBI Taxonomy" id="1133968"/>
    <lineage>
        <taxon>Eukaryota</taxon>
        <taxon>Sar</taxon>
        <taxon>Alveolata</taxon>
        <taxon>Apicomplexa</taxon>
        <taxon>Aconoidasida</taxon>
        <taxon>Piroplasmida</taxon>
        <taxon>Babesiidae</taxon>
        <taxon>Babesia</taxon>
    </lineage>
</organism>
<dbReference type="Proteomes" id="UP000002899">
    <property type="component" value="Chromosome I"/>
</dbReference>
<dbReference type="FunFam" id="3.30.2350.10:FF:000001">
    <property type="entry name" value="H/ACA ribonucleoprotein complex subunit CBF5"/>
    <property type="match status" value="1"/>
</dbReference>
<feature type="compositionally biased region" description="Basic and acidic residues" evidence="3">
    <location>
        <begin position="427"/>
        <end position="440"/>
    </location>
</feature>
<dbReference type="EC" id="5.4.99.-" evidence="6"/>
<dbReference type="Pfam" id="PF01472">
    <property type="entry name" value="PUA"/>
    <property type="match status" value="1"/>
</dbReference>
<dbReference type="NCBIfam" id="TIGR00425">
    <property type="entry name" value="CBF5"/>
    <property type="match status" value="1"/>
</dbReference>
<evidence type="ECO:0000256" key="3">
    <source>
        <dbReference type="SAM" id="MobiDB-lite"/>
    </source>
</evidence>